<evidence type="ECO:0000259" key="2">
    <source>
        <dbReference type="Pfam" id="PF04892"/>
    </source>
</evidence>
<comment type="caution">
    <text evidence="3">The sequence shown here is derived from an EMBL/GenBank/DDBJ whole genome shotgun (WGS) entry which is preliminary data.</text>
</comment>
<accession>A0A3S1B4X6</accession>
<dbReference type="PANTHER" id="PTHR36834:SF2">
    <property type="entry name" value="MEMBRANE PROTEIN"/>
    <property type="match status" value="1"/>
</dbReference>
<dbReference type="RefSeq" id="WP_127199442.1">
    <property type="nucleotide sequence ID" value="NZ_RZNX01000004.1"/>
</dbReference>
<organism evidence="3 4">
    <name type="scientific">Paenibacillus zeisoli</name>
    <dbReference type="NCBI Taxonomy" id="2496267"/>
    <lineage>
        <taxon>Bacteria</taxon>
        <taxon>Bacillati</taxon>
        <taxon>Bacillota</taxon>
        <taxon>Bacilli</taxon>
        <taxon>Bacillales</taxon>
        <taxon>Paenibacillaceae</taxon>
        <taxon>Paenibacillus</taxon>
    </lineage>
</organism>
<feature type="transmembrane region" description="Helical" evidence="1">
    <location>
        <begin position="112"/>
        <end position="134"/>
    </location>
</feature>
<evidence type="ECO:0000256" key="1">
    <source>
        <dbReference type="SAM" id="Phobius"/>
    </source>
</evidence>
<dbReference type="EMBL" id="RZNX01000004">
    <property type="protein sequence ID" value="RUT30510.1"/>
    <property type="molecule type" value="Genomic_DNA"/>
</dbReference>
<reference evidence="3 4" key="1">
    <citation type="submission" date="2018-12" db="EMBL/GenBank/DDBJ databases">
        <authorList>
            <person name="Sun L."/>
            <person name="Chen Z."/>
        </authorList>
    </citation>
    <scope>NUCLEOTIDE SEQUENCE [LARGE SCALE GENOMIC DNA]</scope>
    <source>
        <strain evidence="3 4">3-5-3</strain>
    </source>
</reference>
<dbReference type="OrthoDB" id="4822551at2"/>
<keyword evidence="4" id="KW-1185">Reference proteome</keyword>
<feature type="domain" description="VanZ-like" evidence="2">
    <location>
        <begin position="16"/>
        <end position="156"/>
    </location>
</feature>
<feature type="transmembrane region" description="Helical" evidence="1">
    <location>
        <begin position="140"/>
        <end position="157"/>
    </location>
</feature>
<evidence type="ECO:0000313" key="3">
    <source>
        <dbReference type="EMBL" id="RUT30510.1"/>
    </source>
</evidence>
<dbReference type="Proteomes" id="UP000272464">
    <property type="component" value="Unassembled WGS sequence"/>
</dbReference>
<dbReference type="PANTHER" id="PTHR36834">
    <property type="entry name" value="MEMBRANE PROTEIN-RELATED"/>
    <property type="match status" value="1"/>
</dbReference>
<proteinExistence type="predicted"/>
<dbReference type="AlphaFoldDB" id="A0A3S1B4X6"/>
<protein>
    <submittedName>
        <fullName evidence="3">VanZ family protein</fullName>
    </submittedName>
</protein>
<evidence type="ECO:0000313" key="4">
    <source>
        <dbReference type="Proteomes" id="UP000272464"/>
    </source>
</evidence>
<dbReference type="Pfam" id="PF04892">
    <property type="entry name" value="VanZ"/>
    <property type="match status" value="1"/>
</dbReference>
<feature type="transmembrane region" description="Helical" evidence="1">
    <location>
        <begin position="12"/>
        <end position="31"/>
    </location>
</feature>
<name>A0A3S1B4X6_9BACL</name>
<keyword evidence="1" id="KW-1133">Transmembrane helix</keyword>
<keyword evidence="1" id="KW-0472">Membrane</keyword>
<dbReference type="InterPro" id="IPR006976">
    <property type="entry name" value="VanZ-like"/>
</dbReference>
<keyword evidence="1" id="KW-0812">Transmembrane</keyword>
<dbReference type="InterPro" id="IPR053150">
    <property type="entry name" value="Teicoplanin_resist-assoc"/>
</dbReference>
<feature type="transmembrane region" description="Helical" evidence="1">
    <location>
        <begin position="81"/>
        <end position="100"/>
    </location>
</feature>
<gene>
    <name evidence="3" type="ORF">EJP77_11785</name>
</gene>
<sequence length="162" mass="18658">MRLKRMSFSMMLTAMFAAYLYIVVKIILFKFHSIDLHFIKHQLSQHLHSPNLIKDQLIFNANFIPFHEIMEYFKHADFHSLINFIGNIVIFIPFGILLPLIFKRMSNPLSKVLILSFTFSLGLETAQLMLAIGTFDVDDLILNTFGGVLGYGVYSLGNKKVR</sequence>